<evidence type="ECO:0000256" key="1">
    <source>
        <dbReference type="SAM" id="Phobius"/>
    </source>
</evidence>
<comment type="caution">
    <text evidence="3">The sequence shown here is derived from an EMBL/GenBank/DDBJ whole genome shotgun (WGS) entry which is preliminary data.</text>
</comment>
<evidence type="ECO:0000259" key="2">
    <source>
        <dbReference type="Pfam" id="PF09925"/>
    </source>
</evidence>
<feature type="transmembrane region" description="Helical" evidence="1">
    <location>
        <begin position="103"/>
        <end position="122"/>
    </location>
</feature>
<keyword evidence="1" id="KW-1133">Transmembrane helix</keyword>
<feature type="transmembrane region" description="Helical" evidence="1">
    <location>
        <begin position="72"/>
        <end position="91"/>
    </location>
</feature>
<protein>
    <recommendedName>
        <fullName evidence="2">DUF2157 domain-containing protein</fullName>
    </recommendedName>
</protein>
<feature type="transmembrane region" description="Helical" evidence="1">
    <location>
        <begin position="327"/>
        <end position="344"/>
    </location>
</feature>
<keyword evidence="1" id="KW-0472">Membrane</keyword>
<evidence type="ECO:0000313" key="4">
    <source>
        <dbReference type="Proteomes" id="UP000240357"/>
    </source>
</evidence>
<feature type="transmembrane region" description="Helical" evidence="1">
    <location>
        <begin position="299"/>
        <end position="315"/>
    </location>
</feature>
<dbReference type="Pfam" id="PF09925">
    <property type="entry name" value="DUF2157"/>
    <property type="match status" value="1"/>
</dbReference>
<dbReference type="InterPro" id="IPR018677">
    <property type="entry name" value="DUF2157"/>
</dbReference>
<feature type="transmembrane region" description="Helical" evidence="1">
    <location>
        <begin position="261"/>
        <end position="279"/>
    </location>
</feature>
<feature type="transmembrane region" description="Helical" evidence="1">
    <location>
        <begin position="398"/>
        <end position="420"/>
    </location>
</feature>
<accession>A0A2T2YJK1</accession>
<feature type="transmembrane region" description="Helical" evidence="1">
    <location>
        <begin position="375"/>
        <end position="392"/>
    </location>
</feature>
<keyword evidence="1" id="KW-0812">Transmembrane</keyword>
<feature type="transmembrane region" description="Helical" evidence="1">
    <location>
        <begin position="177"/>
        <end position="194"/>
    </location>
</feature>
<feature type="transmembrane region" description="Helical" evidence="1">
    <location>
        <begin position="228"/>
        <end position="249"/>
    </location>
</feature>
<feature type="transmembrane region" description="Helical" evidence="1">
    <location>
        <begin position="39"/>
        <end position="60"/>
    </location>
</feature>
<organism evidence="3 4">
    <name type="scientific">Adhaeribacter arboris</name>
    <dbReference type="NCBI Taxonomy" id="2072846"/>
    <lineage>
        <taxon>Bacteria</taxon>
        <taxon>Pseudomonadati</taxon>
        <taxon>Bacteroidota</taxon>
        <taxon>Cytophagia</taxon>
        <taxon>Cytophagales</taxon>
        <taxon>Hymenobacteraceae</taxon>
        <taxon>Adhaeribacter</taxon>
    </lineage>
</organism>
<dbReference type="OrthoDB" id="642680at2"/>
<evidence type="ECO:0000313" key="3">
    <source>
        <dbReference type="EMBL" id="PSR55680.1"/>
    </source>
</evidence>
<dbReference type="RefSeq" id="WP_106931861.1">
    <property type="nucleotide sequence ID" value="NZ_PYFT01000001.1"/>
</dbReference>
<name>A0A2T2YJK1_9BACT</name>
<reference evidence="3 4" key="1">
    <citation type="submission" date="2018-03" db="EMBL/GenBank/DDBJ databases">
        <title>Adhaeribacter sp. HMF7605 Genome sequencing and assembly.</title>
        <authorList>
            <person name="Kang H."/>
            <person name="Kang J."/>
            <person name="Cha I."/>
            <person name="Kim H."/>
            <person name="Joh K."/>
        </authorList>
    </citation>
    <scope>NUCLEOTIDE SEQUENCE [LARGE SCALE GENOMIC DNA]</scope>
    <source>
        <strain evidence="3 4">HMF7605</strain>
    </source>
</reference>
<feature type="transmembrane region" description="Helical" evidence="1">
    <location>
        <begin position="201"/>
        <end position="222"/>
    </location>
</feature>
<dbReference type="Proteomes" id="UP000240357">
    <property type="component" value="Unassembled WGS sequence"/>
</dbReference>
<proteinExistence type="predicted"/>
<sequence length="428" mass="47695">MRILKDLPELVKADVINQETAARIQEYYKSKGSSSGNPLFIVFGILGAILVGLGIILIMAHNWDELSRTTKTGLAFLPLLVGQGLCFYALIKKQDNAAWCEAGSAFLFFAVGASIALVSQIYNIPGSTGTFLLTWVLLCLPLVYLMKASITSLLYIGGITYYAIHLGYNSYSFSNSYLYWLLLSIILPHYYQLYQKKPESNFLIFHNWAIPLSLTIALVTVAKNTEELLFIAYFSLFSLFISTGNLTFFTGQKLKNNGYRLIGSLGTLVVLFFLSFNWFWKNLRKETFSITQLSTAPEFYAAVIISLLAGGLLIFQRKSKASTGIPLLAPVFILFIFIFIAGLYSTAAVVLINLLILVIGIFTMKDGAEKNHLGILNLGLLIITALVLCRFFDTDLSFVIRGILFVFVGAGFFGANYWLLNKRKTNEQ</sequence>
<feature type="transmembrane region" description="Helical" evidence="1">
    <location>
        <begin position="153"/>
        <end position="171"/>
    </location>
</feature>
<feature type="domain" description="DUF2157" evidence="2">
    <location>
        <begin position="9"/>
        <end position="149"/>
    </location>
</feature>
<gene>
    <name evidence="3" type="ORF">AHMF7605_20310</name>
</gene>
<dbReference type="AlphaFoldDB" id="A0A2T2YJK1"/>
<dbReference type="EMBL" id="PYFT01000001">
    <property type="protein sequence ID" value="PSR55680.1"/>
    <property type="molecule type" value="Genomic_DNA"/>
</dbReference>
<keyword evidence="4" id="KW-1185">Reference proteome</keyword>